<organism evidence="4 5">
    <name type="scientific">Actinopolymorpha singaporensis</name>
    <dbReference type="NCBI Taxonomy" id="117157"/>
    <lineage>
        <taxon>Bacteria</taxon>
        <taxon>Bacillati</taxon>
        <taxon>Actinomycetota</taxon>
        <taxon>Actinomycetes</taxon>
        <taxon>Propionibacteriales</taxon>
        <taxon>Actinopolymorphaceae</taxon>
        <taxon>Actinopolymorpha</taxon>
    </lineage>
</organism>
<dbReference type="PANTHER" id="PTHR16305:SF35">
    <property type="entry name" value="TRANSCRIPTIONAL ACTIVATOR DOMAIN"/>
    <property type="match status" value="1"/>
</dbReference>
<dbReference type="SMART" id="SM00421">
    <property type="entry name" value="HTH_LUXR"/>
    <property type="match status" value="1"/>
</dbReference>
<dbReference type="RefSeq" id="WP_172804939.1">
    <property type="nucleotide sequence ID" value="NZ_LT629732.1"/>
</dbReference>
<dbReference type="SUPFAM" id="SSF48452">
    <property type="entry name" value="TPR-like"/>
    <property type="match status" value="1"/>
</dbReference>
<dbReference type="GO" id="GO:0005737">
    <property type="term" value="C:cytoplasm"/>
    <property type="evidence" value="ECO:0007669"/>
    <property type="project" value="TreeGrafter"/>
</dbReference>
<dbReference type="PANTHER" id="PTHR16305">
    <property type="entry name" value="TESTICULAR SOLUBLE ADENYLYL CYCLASE"/>
    <property type="match status" value="1"/>
</dbReference>
<gene>
    <name evidence="4" type="ORF">SAMN04489717_2426</name>
</gene>
<accession>A0A1H1RI26</accession>
<evidence type="ECO:0000256" key="1">
    <source>
        <dbReference type="ARBA" id="ARBA00022741"/>
    </source>
</evidence>
<dbReference type="Gene3D" id="1.10.10.10">
    <property type="entry name" value="Winged helix-like DNA-binding domain superfamily/Winged helix DNA-binding domain"/>
    <property type="match status" value="1"/>
</dbReference>
<dbReference type="InterPro" id="IPR000792">
    <property type="entry name" value="Tscrpt_reg_LuxR_C"/>
</dbReference>
<keyword evidence="2" id="KW-0067">ATP-binding</keyword>
<dbReference type="PRINTS" id="PR00038">
    <property type="entry name" value="HTHLUXR"/>
</dbReference>
<dbReference type="GO" id="GO:0004016">
    <property type="term" value="F:adenylate cyclase activity"/>
    <property type="evidence" value="ECO:0007669"/>
    <property type="project" value="TreeGrafter"/>
</dbReference>
<dbReference type="CDD" id="cd06170">
    <property type="entry name" value="LuxR_C_like"/>
    <property type="match status" value="1"/>
</dbReference>
<dbReference type="InterPro" id="IPR016032">
    <property type="entry name" value="Sig_transdc_resp-reg_C-effctor"/>
</dbReference>
<protein>
    <submittedName>
        <fullName evidence="4">Regulatory protein, luxR family</fullName>
    </submittedName>
</protein>
<keyword evidence="5" id="KW-1185">Reference proteome</keyword>
<evidence type="ECO:0000313" key="4">
    <source>
        <dbReference type="EMBL" id="SDS35360.1"/>
    </source>
</evidence>
<reference evidence="4 5" key="1">
    <citation type="submission" date="2016-10" db="EMBL/GenBank/DDBJ databases">
        <authorList>
            <person name="de Groot N.N."/>
        </authorList>
    </citation>
    <scope>NUCLEOTIDE SEQUENCE [LARGE SCALE GENOMIC DNA]</scope>
    <source>
        <strain evidence="4 5">DSM 22024</strain>
    </source>
</reference>
<dbReference type="Proteomes" id="UP000198983">
    <property type="component" value="Chromosome I"/>
</dbReference>
<dbReference type="STRING" id="117157.SAMN04489717_2426"/>
<dbReference type="Gene3D" id="1.25.40.10">
    <property type="entry name" value="Tetratricopeptide repeat domain"/>
    <property type="match status" value="1"/>
</dbReference>
<evidence type="ECO:0000256" key="2">
    <source>
        <dbReference type="ARBA" id="ARBA00022840"/>
    </source>
</evidence>
<dbReference type="SUPFAM" id="SSF46894">
    <property type="entry name" value="C-terminal effector domain of the bipartite response regulators"/>
    <property type="match status" value="1"/>
</dbReference>
<dbReference type="EMBL" id="LT629732">
    <property type="protein sequence ID" value="SDS35360.1"/>
    <property type="molecule type" value="Genomic_DNA"/>
</dbReference>
<dbReference type="PROSITE" id="PS00622">
    <property type="entry name" value="HTH_LUXR_1"/>
    <property type="match status" value="1"/>
</dbReference>
<dbReference type="InterPro" id="IPR041664">
    <property type="entry name" value="AAA_16"/>
</dbReference>
<dbReference type="AlphaFoldDB" id="A0A1H1RI26"/>
<dbReference type="InterPro" id="IPR036388">
    <property type="entry name" value="WH-like_DNA-bd_sf"/>
</dbReference>
<name>A0A1H1RI26_9ACTN</name>
<feature type="domain" description="HTH luxR-type" evidence="3">
    <location>
        <begin position="855"/>
        <end position="920"/>
    </location>
</feature>
<dbReference type="PROSITE" id="PS50043">
    <property type="entry name" value="HTH_LUXR_2"/>
    <property type="match status" value="1"/>
</dbReference>
<dbReference type="GO" id="GO:0006355">
    <property type="term" value="P:regulation of DNA-templated transcription"/>
    <property type="evidence" value="ECO:0007669"/>
    <property type="project" value="InterPro"/>
</dbReference>
<dbReference type="InterPro" id="IPR011990">
    <property type="entry name" value="TPR-like_helical_dom_sf"/>
</dbReference>
<dbReference type="Gene3D" id="3.40.50.300">
    <property type="entry name" value="P-loop containing nucleotide triphosphate hydrolases"/>
    <property type="match status" value="1"/>
</dbReference>
<dbReference type="GO" id="GO:0003677">
    <property type="term" value="F:DNA binding"/>
    <property type="evidence" value="ECO:0007669"/>
    <property type="project" value="InterPro"/>
</dbReference>
<keyword evidence="1" id="KW-0547">Nucleotide-binding</keyword>
<evidence type="ECO:0000259" key="3">
    <source>
        <dbReference type="PROSITE" id="PS50043"/>
    </source>
</evidence>
<evidence type="ECO:0000313" key="5">
    <source>
        <dbReference type="Proteomes" id="UP000198983"/>
    </source>
</evidence>
<dbReference type="InterPro" id="IPR027417">
    <property type="entry name" value="P-loop_NTPase"/>
</dbReference>
<dbReference type="SUPFAM" id="SSF52540">
    <property type="entry name" value="P-loop containing nucleoside triphosphate hydrolases"/>
    <property type="match status" value="1"/>
</dbReference>
<sequence length="920" mass="98826">MTQTLLRGRSAEVEKALRVLEETASTGRSTVLVVSGEAGLGKTALLESVRAQAERNGFTACVGKAEELDRISPMAPLLLALRGGHPPLLSEGDRAAVGPLLDQQLWLVDRIAAPLEERSQRTPILIAIDDVQWADPLTLFALRLLPPRLAASPIVWLLTARDTPATSTELSQVIPRDMPVHQITLQPLSPTAMRELAADRLGTEPGPRLTRLLEGTAGNPFLVTELLDGVLSEEMVEGGDVTASGPGVPTKLRTALRRRLSGPHKDVWSLLQAGSVLGGTFSIDDAAALRRVRVSDLLPSLHGALAEGMLVDTGLHVAFRHDLIREAAYEDLTPTARRVLHRAAAEHLLATGRTAVDAAHHLMAGAPAGDREAADVLRRAAAEVAPQSPATAVSLITHAYNLLPRRDPLRLEVGQEVVDIFVRARRVQDAIFTADELLRTSPDAETAARIHSRLARPLWDLGLDDRLLARVTQALELDGISPQVRALLLAQRALAMSRSDDPDAAVNTAHAALADADEVGDGNARTTALRALGHAAATDGRYGDALDCFQQVRAVHGGPPQAAELLALALLDRYDEARDGLTRSRQEAEEHGGTWEVPAFGWWEAAIDLAAGRMEDAEAGARTIVRLAEDLQEYGYRVQAYALLARIALLRGDLRQAEEYMTQATRWTRSEVRLASAQATLAHVLWLDAGGDAEGAARLLGAAADSPAALARHTGAGYADLPEVVRIALRGKDTELARRAALLAQQYADRNPGVATATGGALHARALVDDDVDLLGEAVGVLRASPRLLSRASAAEDHGRALVAHGRRDQGVAELDRAWDAYVALGATGEARRVQRHLQSTGARRRRWMATSRRPSTGWDALTDTERRVASLVAEGRTNRDVAQTLSLSPNTIGTHLRSIFGKLGVNSRVQLTREVLSRG</sequence>
<proteinExistence type="predicted"/>
<dbReference type="Pfam" id="PF00196">
    <property type="entry name" value="GerE"/>
    <property type="match status" value="1"/>
</dbReference>
<dbReference type="Pfam" id="PF13191">
    <property type="entry name" value="AAA_16"/>
    <property type="match status" value="1"/>
</dbReference>
<dbReference type="GO" id="GO:0005524">
    <property type="term" value="F:ATP binding"/>
    <property type="evidence" value="ECO:0007669"/>
    <property type="project" value="UniProtKB-KW"/>
</dbReference>